<dbReference type="GO" id="GO:0004519">
    <property type="term" value="F:endonuclease activity"/>
    <property type="evidence" value="ECO:0007669"/>
    <property type="project" value="UniProtKB-KW"/>
</dbReference>
<dbReference type="Pfam" id="PF18697">
    <property type="entry name" value="MLVIN_C"/>
    <property type="match status" value="1"/>
</dbReference>
<accession>A0A3Q1G276</accession>
<evidence type="ECO:0000259" key="7">
    <source>
        <dbReference type="Pfam" id="PF18697"/>
    </source>
</evidence>
<evidence type="ECO:0000256" key="4">
    <source>
        <dbReference type="ARBA" id="ARBA00022759"/>
    </source>
</evidence>
<name>A0A3Q1G276_9TELE</name>
<reference evidence="8" key="2">
    <citation type="submission" date="2025-09" db="UniProtKB">
        <authorList>
            <consortium name="Ensembl"/>
        </authorList>
    </citation>
    <scope>IDENTIFICATION</scope>
</reference>
<keyword evidence="9" id="KW-1185">Reference proteome</keyword>
<dbReference type="Ensembl" id="ENSAPOT00000007950.1">
    <property type="protein sequence ID" value="ENSAPOP00000024766.1"/>
    <property type="gene ID" value="ENSAPOG00000007404.1"/>
</dbReference>
<keyword evidence="6" id="KW-0732">Signal</keyword>
<feature type="chain" id="PRO_5018549742" description="Murine leukemia virus integrase C-terminal domain-containing protein" evidence="6">
    <location>
        <begin position="22"/>
        <end position="102"/>
    </location>
</feature>
<evidence type="ECO:0000313" key="8">
    <source>
        <dbReference type="Ensembl" id="ENSAPOP00000024766.1"/>
    </source>
</evidence>
<dbReference type="Proteomes" id="UP000257200">
    <property type="component" value="Unplaced"/>
</dbReference>
<keyword evidence="5" id="KW-0378">Hydrolase</keyword>
<evidence type="ECO:0000256" key="2">
    <source>
        <dbReference type="ARBA" id="ARBA00022695"/>
    </source>
</evidence>
<dbReference type="STRING" id="80966.ENSAPOP00000024766"/>
<dbReference type="AlphaFoldDB" id="A0A3Q1G276"/>
<sequence>WTSGRCLLFFQLRFHLQVSDGLPKPSEEPIHPFQCGNYVLNKSLEKESLSPRWKHPYQVLLVTWTAEKVEGRSNKPNSILPPSSLTHCLSEIKSWLTENFLK</sequence>
<evidence type="ECO:0000256" key="5">
    <source>
        <dbReference type="ARBA" id="ARBA00022801"/>
    </source>
</evidence>
<evidence type="ECO:0000256" key="3">
    <source>
        <dbReference type="ARBA" id="ARBA00022722"/>
    </source>
</evidence>
<evidence type="ECO:0000256" key="6">
    <source>
        <dbReference type="SAM" id="SignalP"/>
    </source>
</evidence>
<evidence type="ECO:0000313" key="9">
    <source>
        <dbReference type="Proteomes" id="UP000257200"/>
    </source>
</evidence>
<organism evidence="8 9">
    <name type="scientific">Acanthochromis polyacanthus</name>
    <name type="common">spiny chromis</name>
    <dbReference type="NCBI Taxonomy" id="80966"/>
    <lineage>
        <taxon>Eukaryota</taxon>
        <taxon>Metazoa</taxon>
        <taxon>Chordata</taxon>
        <taxon>Craniata</taxon>
        <taxon>Vertebrata</taxon>
        <taxon>Euteleostomi</taxon>
        <taxon>Actinopterygii</taxon>
        <taxon>Neopterygii</taxon>
        <taxon>Teleostei</taxon>
        <taxon>Neoteleostei</taxon>
        <taxon>Acanthomorphata</taxon>
        <taxon>Ovalentaria</taxon>
        <taxon>Pomacentridae</taxon>
        <taxon>Acanthochromis</taxon>
    </lineage>
</organism>
<feature type="signal peptide" evidence="6">
    <location>
        <begin position="1"/>
        <end position="21"/>
    </location>
</feature>
<dbReference type="GO" id="GO:0016787">
    <property type="term" value="F:hydrolase activity"/>
    <property type="evidence" value="ECO:0007669"/>
    <property type="project" value="UniProtKB-KW"/>
</dbReference>
<evidence type="ECO:0000256" key="1">
    <source>
        <dbReference type="ARBA" id="ARBA00022679"/>
    </source>
</evidence>
<keyword evidence="3" id="KW-0540">Nuclease</keyword>
<proteinExistence type="predicted"/>
<dbReference type="InParanoid" id="A0A3Q1G276"/>
<keyword evidence="2" id="KW-0548">Nucleotidyltransferase</keyword>
<dbReference type="Gene3D" id="2.30.30.850">
    <property type="match status" value="1"/>
</dbReference>
<feature type="domain" description="Murine leukemia virus integrase C-terminal" evidence="7">
    <location>
        <begin position="31"/>
        <end position="71"/>
    </location>
</feature>
<protein>
    <recommendedName>
        <fullName evidence="7">Murine leukemia virus integrase C-terminal domain-containing protein</fullName>
    </recommendedName>
</protein>
<dbReference type="InterPro" id="IPR040643">
    <property type="entry name" value="MLVIN_C"/>
</dbReference>
<reference evidence="8" key="1">
    <citation type="submission" date="2025-08" db="UniProtKB">
        <authorList>
            <consortium name="Ensembl"/>
        </authorList>
    </citation>
    <scope>IDENTIFICATION</scope>
</reference>
<keyword evidence="4" id="KW-0255">Endonuclease</keyword>
<dbReference type="GO" id="GO:0016779">
    <property type="term" value="F:nucleotidyltransferase activity"/>
    <property type="evidence" value="ECO:0007669"/>
    <property type="project" value="UniProtKB-KW"/>
</dbReference>
<keyword evidence="1" id="KW-0808">Transferase</keyword>